<keyword evidence="1" id="KW-0547">Nucleotide-binding</keyword>
<dbReference type="InterPro" id="IPR027417">
    <property type="entry name" value="P-loop_NTPase"/>
</dbReference>
<dbReference type="InterPro" id="IPR050445">
    <property type="entry name" value="Bact_polysacc_biosynth/exp"/>
</dbReference>
<dbReference type="PANTHER" id="PTHR32309:SF31">
    <property type="entry name" value="CAPSULAR EXOPOLYSACCHARIDE FAMILY"/>
    <property type="match status" value="1"/>
</dbReference>
<accession>A0ABW0YRR7</accession>
<dbReference type="InterPro" id="IPR005702">
    <property type="entry name" value="Wzc-like_C"/>
</dbReference>
<dbReference type="EC" id="2.7.10.2" evidence="3"/>
<dbReference type="Gene3D" id="3.40.50.300">
    <property type="entry name" value="P-loop containing nucleotide triphosphate hydrolases"/>
    <property type="match status" value="1"/>
</dbReference>
<name>A0ABW0YRR7_9BACI</name>
<evidence type="ECO:0000256" key="1">
    <source>
        <dbReference type="ARBA" id="ARBA00022741"/>
    </source>
</evidence>
<keyword evidence="3" id="KW-0418">Kinase</keyword>
<dbReference type="RefSeq" id="WP_385940559.1">
    <property type="nucleotide sequence ID" value="NZ_JBHSOZ010000004.1"/>
</dbReference>
<dbReference type="SUPFAM" id="SSF52540">
    <property type="entry name" value="P-loop containing nucleoside triphosphate hydrolases"/>
    <property type="match status" value="1"/>
</dbReference>
<organism evidence="3 4">
    <name type="scientific">Thalassorhabdus alkalitolerans</name>
    <dbReference type="NCBI Taxonomy" id="2282697"/>
    <lineage>
        <taxon>Bacteria</taxon>
        <taxon>Bacillati</taxon>
        <taxon>Bacillota</taxon>
        <taxon>Bacilli</taxon>
        <taxon>Bacillales</taxon>
        <taxon>Bacillaceae</taxon>
        <taxon>Thalassorhabdus</taxon>
    </lineage>
</organism>
<dbReference type="GO" id="GO:0004715">
    <property type="term" value="F:non-membrane spanning protein tyrosine kinase activity"/>
    <property type="evidence" value="ECO:0007669"/>
    <property type="project" value="UniProtKB-EC"/>
</dbReference>
<comment type="caution">
    <text evidence="3">The sequence shown here is derived from an EMBL/GenBank/DDBJ whole genome shotgun (WGS) entry which is preliminary data.</text>
</comment>
<sequence>MLKNHIKNKLNVMSGSRSNEQIKVISASLENELSKGSVSFMITSPQPSSDTAVISAKVAAAMAHQDKKVLLVDGNVRMPLLHETFEVSNSTGLVDTLIWTDPEKMVKNEKETNIQGLFLLPAGANIEYPGEVFKISKVNKLISYWKEIYDVIIFAAPAAIPYSEPYVLAAGCDGVIIVVQKNSTKTEELHKAKESLERSNNRILGVIYQTK</sequence>
<gene>
    <name evidence="3" type="ORF">ACFPU1_09760</name>
</gene>
<evidence type="ECO:0000256" key="2">
    <source>
        <dbReference type="ARBA" id="ARBA00022840"/>
    </source>
</evidence>
<keyword evidence="2" id="KW-0067">ATP-binding</keyword>
<dbReference type="EMBL" id="JBHSOZ010000004">
    <property type="protein sequence ID" value="MFC5713069.1"/>
    <property type="molecule type" value="Genomic_DNA"/>
</dbReference>
<evidence type="ECO:0000313" key="4">
    <source>
        <dbReference type="Proteomes" id="UP001596142"/>
    </source>
</evidence>
<proteinExistence type="predicted"/>
<reference evidence="4" key="1">
    <citation type="journal article" date="2019" name="Int. J. Syst. Evol. Microbiol.">
        <title>The Global Catalogue of Microorganisms (GCM) 10K type strain sequencing project: providing services to taxonomists for standard genome sequencing and annotation.</title>
        <authorList>
            <consortium name="The Broad Institute Genomics Platform"/>
            <consortium name="The Broad Institute Genome Sequencing Center for Infectious Disease"/>
            <person name="Wu L."/>
            <person name="Ma J."/>
        </authorList>
    </citation>
    <scope>NUCLEOTIDE SEQUENCE [LARGE SCALE GENOMIC DNA]</scope>
    <source>
        <strain evidence="4">CECT 7184</strain>
    </source>
</reference>
<dbReference type="CDD" id="cd05387">
    <property type="entry name" value="BY-kinase"/>
    <property type="match status" value="1"/>
</dbReference>
<dbReference type="PANTHER" id="PTHR32309">
    <property type="entry name" value="TYROSINE-PROTEIN KINASE"/>
    <property type="match status" value="1"/>
</dbReference>
<protein>
    <submittedName>
        <fullName evidence="3">CpsD/CapB family tyrosine-protein kinase</fullName>
        <ecNumber evidence="3">2.7.10.2</ecNumber>
    </submittedName>
</protein>
<evidence type="ECO:0000313" key="3">
    <source>
        <dbReference type="EMBL" id="MFC5713069.1"/>
    </source>
</evidence>
<keyword evidence="4" id="KW-1185">Reference proteome</keyword>
<keyword evidence="3" id="KW-0808">Transferase</keyword>
<dbReference type="Proteomes" id="UP001596142">
    <property type="component" value="Unassembled WGS sequence"/>
</dbReference>